<dbReference type="OrthoDB" id="10672267at2759"/>
<organism evidence="1 2">
    <name type="scientific">Trichomonas vaginalis (strain ATCC PRA-98 / G3)</name>
    <dbReference type="NCBI Taxonomy" id="412133"/>
    <lineage>
        <taxon>Eukaryota</taxon>
        <taxon>Metamonada</taxon>
        <taxon>Parabasalia</taxon>
        <taxon>Trichomonadida</taxon>
        <taxon>Trichomonadidae</taxon>
        <taxon>Trichomonas</taxon>
    </lineage>
</organism>
<dbReference type="AlphaFoldDB" id="A2FS15"/>
<name>A2FS15_TRIV3</name>
<protein>
    <submittedName>
        <fullName evidence="1">Uncharacterized protein</fullName>
    </submittedName>
</protein>
<reference evidence="1" key="1">
    <citation type="submission" date="2006-10" db="EMBL/GenBank/DDBJ databases">
        <authorList>
            <person name="Amadeo P."/>
            <person name="Zhao Q."/>
            <person name="Wortman J."/>
            <person name="Fraser-Liggett C."/>
            <person name="Carlton J."/>
        </authorList>
    </citation>
    <scope>NUCLEOTIDE SEQUENCE</scope>
    <source>
        <strain evidence="1">G3</strain>
    </source>
</reference>
<evidence type="ECO:0000313" key="1">
    <source>
        <dbReference type="EMBL" id="EAX92307.1"/>
    </source>
</evidence>
<accession>A2FS15</accession>
<dbReference type="Proteomes" id="UP000001542">
    <property type="component" value="Unassembled WGS sequence"/>
</dbReference>
<reference evidence="1" key="2">
    <citation type="journal article" date="2007" name="Science">
        <title>Draft genome sequence of the sexually transmitted pathogen Trichomonas vaginalis.</title>
        <authorList>
            <person name="Carlton J.M."/>
            <person name="Hirt R.P."/>
            <person name="Silva J.C."/>
            <person name="Delcher A.L."/>
            <person name="Schatz M."/>
            <person name="Zhao Q."/>
            <person name="Wortman J.R."/>
            <person name="Bidwell S.L."/>
            <person name="Alsmark U.C.M."/>
            <person name="Besteiro S."/>
            <person name="Sicheritz-Ponten T."/>
            <person name="Noel C.J."/>
            <person name="Dacks J.B."/>
            <person name="Foster P.G."/>
            <person name="Simillion C."/>
            <person name="Van de Peer Y."/>
            <person name="Miranda-Saavedra D."/>
            <person name="Barton G.J."/>
            <person name="Westrop G.D."/>
            <person name="Mueller S."/>
            <person name="Dessi D."/>
            <person name="Fiori P.L."/>
            <person name="Ren Q."/>
            <person name="Paulsen I."/>
            <person name="Zhang H."/>
            <person name="Bastida-Corcuera F.D."/>
            <person name="Simoes-Barbosa A."/>
            <person name="Brown M.T."/>
            <person name="Hayes R.D."/>
            <person name="Mukherjee M."/>
            <person name="Okumura C.Y."/>
            <person name="Schneider R."/>
            <person name="Smith A.J."/>
            <person name="Vanacova S."/>
            <person name="Villalvazo M."/>
            <person name="Haas B.J."/>
            <person name="Pertea M."/>
            <person name="Feldblyum T.V."/>
            <person name="Utterback T.R."/>
            <person name="Shu C.L."/>
            <person name="Osoegawa K."/>
            <person name="de Jong P.J."/>
            <person name="Hrdy I."/>
            <person name="Horvathova L."/>
            <person name="Zubacova Z."/>
            <person name="Dolezal P."/>
            <person name="Malik S.B."/>
            <person name="Logsdon J.M. Jr."/>
            <person name="Henze K."/>
            <person name="Gupta A."/>
            <person name="Wang C.C."/>
            <person name="Dunne R.L."/>
            <person name="Upcroft J.A."/>
            <person name="Upcroft P."/>
            <person name="White O."/>
            <person name="Salzberg S.L."/>
            <person name="Tang P."/>
            <person name="Chiu C.-H."/>
            <person name="Lee Y.-S."/>
            <person name="Embley T.M."/>
            <person name="Coombs G.H."/>
            <person name="Mottram J.C."/>
            <person name="Tachezy J."/>
            <person name="Fraser-Liggett C.M."/>
            <person name="Johnson P.J."/>
        </authorList>
    </citation>
    <scope>NUCLEOTIDE SEQUENCE [LARGE SCALE GENOMIC DNA]</scope>
    <source>
        <strain evidence="1">G3</strain>
    </source>
</reference>
<gene>
    <name evidence="1" type="ORF">TVAG_337270</name>
</gene>
<proteinExistence type="predicted"/>
<dbReference type="InterPro" id="IPR016024">
    <property type="entry name" value="ARM-type_fold"/>
</dbReference>
<dbReference type="VEuPathDB" id="TrichDB:TVAGG3_0187790"/>
<dbReference type="RefSeq" id="XP_001305237.1">
    <property type="nucleotide sequence ID" value="XM_001305236.1"/>
</dbReference>
<evidence type="ECO:0000313" key="2">
    <source>
        <dbReference type="Proteomes" id="UP000001542"/>
    </source>
</evidence>
<dbReference type="SUPFAM" id="SSF48371">
    <property type="entry name" value="ARM repeat"/>
    <property type="match status" value="1"/>
</dbReference>
<dbReference type="VEuPathDB" id="TrichDB:TVAG_337270"/>
<dbReference type="KEGG" id="tva:4750018"/>
<sequence length="1182" mass="135792">MTTHPLFLECKSIHDKEVSIKEYKAKNISRLFGSFSTFLHPFQKQVKKGIFKKDPVKTIRLVLDVVYEIVEETTPGDYTIEMIDDIKQVFITLLHPLNWNEYRYYGTRLLCLIVNILNSRANFFVDSVLQYVLDFTPFSDQISPDSNLVIQCNPELRIQINDSQPPEKKNLILQLQYIISNTIKCNDDLFLIWWKIIMKILLQPCFRNIAIANKMQGSEYGINGPVPEAIMNELRVLIKYLVDHPDLLLKVFEVQYCPEFIFEFFTQLVSKYSTVQENVEIVLRFIMLLTEQSTHMLKKILPQAHDLVIKQVDYILKILETNRQNQNPEFMNNIYEVLKTTIISFFTEFQNDDQIFLIKKLMTFDNTPSTMSNTFFILLTIMYNIDIIDPKCWGEIVQNLKSELLVNTMCIFTAYLALCNAPTLLQFSISDLSQACKTAMPYITWNRYKVMSIDVSQLNQEKKIDSFFKSYARDLLYKKYCDHFVNMNINVQVLKNSMPTEKILEFTHLIRDTFSFSPNIYISYINAIVNIAINLPYNLQFNKTFVFSEYLNFLRKMLIDKDPSAVVRSTTIIGDLLSSPVSNSILSNSVLAEIYEQLMINAKSDVDFIKSSAYFAMIKFLNSGLRYSSYLTSSILESFDASNTNEQYQHVCSFAGSAKTLLVHSSSELKPNIESSITLLTESLSNPSKVQVLLSILIEEAINNRKEIITSVVTQLLNSLQNRNVSDAIVFSQIIHILPNLIQDSPNVIPMIITASVSLLEHKTRDFPQFSFLMARIIIDILLNLAQFMDVRAFADKVRIIIEQWNTSEEKKLPVEYLERVNDQIFILEMLMRRIPLQSYENPPQIQGNLVAFYKDNEILKLNETEISSTTYAGRYNWKYEIIGHEIPPNITSNSDKLPPISSIDKKEFSNSIQSEISSLFNNDLPRLGITTPLSTPENVKIEKTQIDTSKLTDQTPENHYQVDPSNYIHHSAQFMTALGYYKVGQQEMISPSTQTSIPEVDDLQYLRVTTVSLVSFGDHPQFEELVSNLGLKSTDNSIIYANHRRKLIFVRENEAISNNVAVIWKEDAIESKIAETCKPEVNIRLVISPLENGLIRLEVGINKNIELKKPLLNSIIVSKQALPIHVISQIISTTEIIDADNGKDIDPILQARNSIKKTKESLTSPYSEVLYATKELLKNCK</sequence>
<keyword evidence="2" id="KW-1185">Reference proteome</keyword>
<dbReference type="EMBL" id="DS113974">
    <property type="protein sequence ID" value="EAX92307.1"/>
    <property type="molecule type" value="Genomic_DNA"/>
</dbReference>
<dbReference type="InParanoid" id="A2FS15"/>